<keyword evidence="1" id="KW-0732">Signal</keyword>
<dbReference type="Proteomes" id="UP001224775">
    <property type="component" value="Unassembled WGS sequence"/>
</dbReference>
<dbReference type="EMBL" id="JATAAI010000009">
    <property type="protein sequence ID" value="KAK1743407.1"/>
    <property type="molecule type" value="Genomic_DNA"/>
</dbReference>
<feature type="chain" id="PRO_5042151991" description="S1 motif domain-containing protein" evidence="1">
    <location>
        <begin position="20"/>
        <end position="530"/>
    </location>
</feature>
<gene>
    <name evidence="3" type="ORF">QTG54_006028</name>
</gene>
<keyword evidence="4" id="KW-1185">Reference proteome</keyword>
<dbReference type="PROSITE" id="PS50126">
    <property type="entry name" value="S1"/>
    <property type="match status" value="1"/>
</dbReference>
<feature type="domain" description="S1 motif" evidence="2">
    <location>
        <begin position="456"/>
        <end position="529"/>
    </location>
</feature>
<name>A0AAD8YDE2_9STRA</name>
<evidence type="ECO:0000313" key="4">
    <source>
        <dbReference type="Proteomes" id="UP001224775"/>
    </source>
</evidence>
<reference evidence="3" key="1">
    <citation type="submission" date="2023-06" db="EMBL/GenBank/DDBJ databases">
        <title>Survivors Of The Sea: Transcriptome response of Skeletonema marinoi to long-term dormancy.</title>
        <authorList>
            <person name="Pinder M.I.M."/>
            <person name="Kourtchenko O."/>
            <person name="Robertson E.K."/>
            <person name="Larsson T."/>
            <person name="Maumus F."/>
            <person name="Osuna-Cruz C.M."/>
            <person name="Vancaester E."/>
            <person name="Stenow R."/>
            <person name="Vandepoele K."/>
            <person name="Ploug H."/>
            <person name="Bruchert V."/>
            <person name="Godhe A."/>
            <person name="Topel M."/>
        </authorList>
    </citation>
    <scope>NUCLEOTIDE SEQUENCE</scope>
    <source>
        <strain evidence="3">R05AC</strain>
    </source>
</reference>
<dbReference type="AlphaFoldDB" id="A0AAD8YDE2"/>
<organism evidence="3 4">
    <name type="scientific">Skeletonema marinoi</name>
    <dbReference type="NCBI Taxonomy" id="267567"/>
    <lineage>
        <taxon>Eukaryota</taxon>
        <taxon>Sar</taxon>
        <taxon>Stramenopiles</taxon>
        <taxon>Ochrophyta</taxon>
        <taxon>Bacillariophyta</taxon>
        <taxon>Coscinodiscophyceae</taxon>
        <taxon>Thalassiosirophycidae</taxon>
        <taxon>Thalassiosirales</taxon>
        <taxon>Skeletonemataceae</taxon>
        <taxon>Skeletonema</taxon>
        <taxon>Skeletonema marinoi-dohrnii complex</taxon>
    </lineage>
</organism>
<protein>
    <recommendedName>
        <fullName evidence="2">S1 motif domain-containing protein</fullName>
    </recommendedName>
</protein>
<sequence>MKSYLCYILLHAVLSQTSAFTSPLTTTNAVDRRTAPRDVAMMDISDSTASTATDEAANADELALLLPGQTLRIQIGDVSSSRKAWKKRRRNSSPILIPCSILGMNREWMVRWNVMTLLHQVGEESNAADGAVAISSGKLGRAYKKRLGGDLQSHADALGYASVESLLQALFDERVQAEYGVSTFVEPTHGNLMLMTALTRRQARNFSNSAGMVQFRPDEIDENQKMIHTGLASVRLSSSIGRMPKFTQEVLGAALRVSPYDEAAEKYQQGDEFNAFVYSYEVAGDNESPLLVLTADDPRGKGIALGGTGTFGSSTRVFKRRNTNFQHDTYERELSNLSAGEGPISANVVAVSSHSNAVFVDCGVGRKRGKKYGGGTTKVLGMLRLEDIEGEMDFEAGDEIDVYIKAVSPQSGRFMVTQDSSIKNKKQKDLKMEKEADKRKDRLSSKFSIDITSAIGNEYDGVVKAQSKSGDWCYVQPIVGEGEGFELPVGVANILEGQDNDNSYSSGDSVRVRVEGIDEKRGQLSLTLLN</sequence>
<feature type="signal peptide" evidence="1">
    <location>
        <begin position="1"/>
        <end position="19"/>
    </location>
</feature>
<evidence type="ECO:0000256" key="1">
    <source>
        <dbReference type="SAM" id="SignalP"/>
    </source>
</evidence>
<evidence type="ECO:0000259" key="2">
    <source>
        <dbReference type="PROSITE" id="PS50126"/>
    </source>
</evidence>
<accession>A0AAD8YDE2</accession>
<dbReference type="InterPro" id="IPR003029">
    <property type="entry name" value="S1_domain"/>
</dbReference>
<evidence type="ECO:0000313" key="3">
    <source>
        <dbReference type="EMBL" id="KAK1743407.1"/>
    </source>
</evidence>
<dbReference type="GO" id="GO:0003676">
    <property type="term" value="F:nucleic acid binding"/>
    <property type="evidence" value="ECO:0007669"/>
    <property type="project" value="InterPro"/>
</dbReference>
<proteinExistence type="predicted"/>
<comment type="caution">
    <text evidence="3">The sequence shown here is derived from an EMBL/GenBank/DDBJ whole genome shotgun (WGS) entry which is preliminary data.</text>
</comment>